<reference evidence="2" key="1">
    <citation type="submission" date="2022-07" db="EMBL/GenBank/DDBJ databases">
        <title>Chromosome-level genome of Muraenolepis orangiensis.</title>
        <authorList>
            <person name="Kim J."/>
        </authorList>
    </citation>
    <scope>NUCLEOTIDE SEQUENCE</scope>
    <source>
        <strain evidence="2">KU_S4_2022</strain>
        <tissue evidence="2">Muscle</tissue>
    </source>
</reference>
<accession>A0A9Q0IC43</accession>
<proteinExistence type="predicted"/>
<evidence type="ECO:0000313" key="3">
    <source>
        <dbReference type="Proteomes" id="UP001148018"/>
    </source>
</evidence>
<sequence length="119" mass="12552">MSAPVPLLLGSFCRQAFERDHVLTWPDGCLTGGEYNNIPSSDRFIRTTANDKPRQATAALRGGGLAIGRVTEGTGQRRESARHLSPLQEPPPAACHLVGRRGGPSVGPVAAVDRENPGG</sequence>
<evidence type="ECO:0000313" key="2">
    <source>
        <dbReference type="EMBL" id="KAJ3592885.1"/>
    </source>
</evidence>
<name>A0A9Q0IC43_9TELE</name>
<comment type="caution">
    <text evidence="2">The sequence shown here is derived from an EMBL/GenBank/DDBJ whole genome shotgun (WGS) entry which is preliminary data.</text>
</comment>
<evidence type="ECO:0000256" key="1">
    <source>
        <dbReference type="SAM" id="MobiDB-lite"/>
    </source>
</evidence>
<dbReference type="AlphaFoldDB" id="A0A9Q0IC43"/>
<organism evidence="2 3">
    <name type="scientific">Muraenolepis orangiensis</name>
    <name type="common">Patagonian moray cod</name>
    <dbReference type="NCBI Taxonomy" id="630683"/>
    <lineage>
        <taxon>Eukaryota</taxon>
        <taxon>Metazoa</taxon>
        <taxon>Chordata</taxon>
        <taxon>Craniata</taxon>
        <taxon>Vertebrata</taxon>
        <taxon>Euteleostomi</taxon>
        <taxon>Actinopterygii</taxon>
        <taxon>Neopterygii</taxon>
        <taxon>Teleostei</taxon>
        <taxon>Neoteleostei</taxon>
        <taxon>Acanthomorphata</taxon>
        <taxon>Zeiogadaria</taxon>
        <taxon>Gadariae</taxon>
        <taxon>Gadiformes</taxon>
        <taxon>Muraenolepidoidei</taxon>
        <taxon>Muraenolepididae</taxon>
        <taxon>Muraenolepis</taxon>
    </lineage>
</organism>
<keyword evidence="3" id="KW-1185">Reference proteome</keyword>
<dbReference type="Proteomes" id="UP001148018">
    <property type="component" value="Unassembled WGS sequence"/>
</dbReference>
<protein>
    <submittedName>
        <fullName evidence="2">Uncharacterized protein</fullName>
    </submittedName>
</protein>
<gene>
    <name evidence="2" type="ORF">NHX12_005223</name>
</gene>
<feature type="region of interest" description="Disordered" evidence="1">
    <location>
        <begin position="71"/>
        <end position="119"/>
    </location>
</feature>
<dbReference type="EMBL" id="JANIIK010000112">
    <property type="protein sequence ID" value="KAJ3592885.1"/>
    <property type="molecule type" value="Genomic_DNA"/>
</dbReference>